<evidence type="ECO:0000313" key="1">
    <source>
        <dbReference type="EMBL" id="EFX78730.1"/>
    </source>
</evidence>
<dbReference type="OrthoDB" id="6368241at2759"/>
<evidence type="ECO:0000313" key="2">
    <source>
        <dbReference type="Proteomes" id="UP000000305"/>
    </source>
</evidence>
<dbReference type="EMBL" id="GL732556">
    <property type="protein sequence ID" value="EFX78730.1"/>
    <property type="molecule type" value="Genomic_DNA"/>
</dbReference>
<accession>E9GP69</accession>
<dbReference type="Proteomes" id="UP000000305">
    <property type="component" value="Unassembled WGS sequence"/>
</dbReference>
<dbReference type="AlphaFoldDB" id="E9GP69"/>
<proteinExistence type="predicted"/>
<dbReference type="KEGG" id="dpx:DAPPUDRAFT_245860"/>
<dbReference type="HOGENOM" id="CLU_2592203_0_0_1"/>
<organism evidence="1 2">
    <name type="scientific">Daphnia pulex</name>
    <name type="common">Water flea</name>
    <dbReference type="NCBI Taxonomy" id="6669"/>
    <lineage>
        <taxon>Eukaryota</taxon>
        <taxon>Metazoa</taxon>
        <taxon>Ecdysozoa</taxon>
        <taxon>Arthropoda</taxon>
        <taxon>Crustacea</taxon>
        <taxon>Branchiopoda</taxon>
        <taxon>Diplostraca</taxon>
        <taxon>Cladocera</taxon>
        <taxon>Anomopoda</taxon>
        <taxon>Daphniidae</taxon>
        <taxon>Daphnia</taxon>
    </lineage>
</organism>
<reference evidence="1 2" key="1">
    <citation type="journal article" date="2011" name="Science">
        <title>The ecoresponsive genome of Daphnia pulex.</title>
        <authorList>
            <person name="Colbourne J.K."/>
            <person name="Pfrender M.E."/>
            <person name="Gilbert D."/>
            <person name="Thomas W.K."/>
            <person name="Tucker A."/>
            <person name="Oakley T.H."/>
            <person name="Tokishita S."/>
            <person name="Aerts A."/>
            <person name="Arnold G.J."/>
            <person name="Basu M.K."/>
            <person name="Bauer D.J."/>
            <person name="Caceres C.E."/>
            <person name="Carmel L."/>
            <person name="Casola C."/>
            <person name="Choi J.H."/>
            <person name="Detter J.C."/>
            <person name="Dong Q."/>
            <person name="Dusheyko S."/>
            <person name="Eads B.D."/>
            <person name="Frohlich T."/>
            <person name="Geiler-Samerotte K.A."/>
            <person name="Gerlach D."/>
            <person name="Hatcher P."/>
            <person name="Jogdeo S."/>
            <person name="Krijgsveld J."/>
            <person name="Kriventseva E.V."/>
            <person name="Kultz D."/>
            <person name="Laforsch C."/>
            <person name="Lindquist E."/>
            <person name="Lopez J."/>
            <person name="Manak J.R."/>
            <person name="Muller J."/>
            <person name="Pangilinan J."/>
            <person name="Patwardhan R.P."/>
            <person name="Pitluck S."/>
            <person name="Pritham E.J."/>
            <person name="Rechtsteiner A."/>
            <person name="Rho M."/>
            <person name="Rogozin I.B."/>
            <person name="Sakarya O."/>
            <person name="Salamov A."/>
            <person name="Schaack S."/>
            <person name="Shapiro H."/>
            <person name="Shiga Y."/>
            <person name="Skalitzky C."/>
            <person name="Smith Z."/>
            <person name="Souvorov A."/>
            <person name="Sung W."/>
            <person name="Tang Z."/>
            <person name="Tsuchiya D."/>
            <person name="Tu H."/>
            <person name="Vos H."/>
            <person name="Wang M."/>
            <person name="Wolf Y.I."/>
            <person name="Yamagata H."/>
            <person name="Yamada T."/>
            <person name="Ye Y."/>
            <person name="Shaw J.R."/>
            <person name="Andrews J."/>
            <person name="Crease T.J."/>
            <person name="Tang H."/>
            <person name="Lucas S.M."/>
            <person name="Robertson H.M."/>
            <person name="Bork P."/>
            <person name="Koonin E.V."/>
            <person name="Zdobnov E.M."/>
            <person name="Grigoriev I.V."/>
            <person name="Lynch M."/>
            <person name="Boore J.L."/>
        </authorList>
    </citation>
    <scope>NUCLEOTIDE SEQUENCE [LARGE SCALE GENOMIC DNA]</scope>
</reference>
<protein>
    <submittedName>
        <fullName evidence="1">Uncharacterized protein</fullName>
    </submittedName>
</protein>
<keyword evidence="2" id="KW-1185">Reference proteome</keyword>
<gene>
    <name evidence="1" type="ORF">DAPPUDRAFT_245860</name>
</gene>
<dbReference type="InParanoid" id="E9GP69"/>
<name>E9GP69_DAPPU</name>
<sequence length="80" mass="8950">MVRITKDLLRRSNGRACLAYDELEGSLIETESVINETAELHWRWSGRSAPDHSESISQQSSFNLCYAGASSQSIGSRFNK</sequence>